<dbReference type="InterPro" id="IPR029278">
    <property type="entry name" value="Imm26"/>
</dbReference>
<dbReference type="RefSeq" id="WP_117928289.1">
    <property type="nucleotide sequence ID" value="NZ_JAOQJZ010000015.1"/>
</dbReference>
<dbReference type="AlphaFoldDB" id="A0AAE3IK85"/>
<gene>
    <name evidence="1" type="ORF">OCV57_12470</name>
</gene>
<name>A0AAE3IK85_9FIRM</name>
<protein>
    <submittedName>
        <fullName evidence="1">Immunity 26/phosphotriesterase HocA family protein</fullName>
    </submittedName>
</protein>
<dbReference type="Pfam" id="PF15428">
    <property type="entry name" value="Imm26"/>
    <property type="match status" value="1"/>
</dbReference>
<comment type="caution">
    <text evidence="1">The sequence shown here is derived from an EMBL/GenBank/DDBJ whole genome shotgun (WGS) entry which is preliminary data.</text>
</comment>
<evidence type="ECO:0000313" key="2">
    <source>
        <dbReference type="Proteomes" id="UP001208131"/>
    </source>
</evidence>
<reference evidence="1 2" key="1">
    <citation type="journal article" date="2021" name="ISME Commun">
        <title>Automated analysis of genomic sequences facilitates high-throughput and comprehensive description of bacteria.</title>
        <authorList>
            <person name="Hitch T.C.A."/>
        </authorList>
    </citation>
    <scope>NUCLEOTIDE SEQUENCE [LARGE SCALE GENOMIC DNA]</scope>
    <source>
        <strain evidence="1 2">Sanger_31</strain>
    </source>
</reference>
<proteinExistence type="predicted"/>
<sequence>MKYNDNNILLKEWHERYNKQNEPIKKELDRLHDDLVQGKNHNFQLLKIKRSYKYPEKGDIFVFQPRQNIFFYGLVLNAHVNNMQGEDMYVVALFRSKSKSVDELSFKLDYSELLLAPLMVDRFYWTKGLFYNVSHIDNLGTPPSYGFFKIARVKPFWNEFDEPLEQRPEYLSSGAQTSVGVGYKVNKELIINKKLLEFDD</sequence>
<dbReference type="EMBL" id="JAOQJZ010000015">
    <property type="protein sequence ID" value="MCU6706731.1"/>
    <property type="molecule type" value="Genomic_DNA"/>
</dbReference>
<organism evidence="1 2">
    <name type="scientific">Hominimerdicola aceti</name>
    <dbReference type="NCBI Taxonomy" id="2981726"/>
    <lineage>
        <taxon>Bacteria</taxon>
        <taxon>Bacillati</taxon>
        <taxon>Bacillota</taxon>
        <taxon>Clostridia</taxon>
        <taxon>Eubacteriales</taxon>
        <taxon>Oscillospiraceae</taxon>
        <taxon>Hominimerdicola</taxon>
    </lineage>
</organism>
<keyword evidence="2" id="KW-1185">Reference proteome</keyword>
<dbReference type="Proteomes" id="UP001208131">
    <property type="component" value="Unassembled WGS sequence"/>
</dbReference>
<evidence type="ECO:0000313" key="1">
    <source>
        <dbReference type="EMBL" id="MCU6706731.1"/>
    </source>
</evidence>
<accession>A0AAE3IK85</accession>